<dbReference type="InterPro" id="IPR036097">
    <property type="entry name" value="HisK_dim/P_sf"/>
</dbReference>
<keyword evidence="15" id="KW-0732">Signal</keyword>
<dbReference type="PROSITE" id="PS50109">
    <property type="entry name" value="HIS_KIN"/>
    <property type="match status" value="1"/>
</dbReference>
<sequence>MRNTYLVLFIYLMIPMFSLAENTYTTQQREDSLLFLLKSSPTVDEQIELYKDLATMYRQTPKEIVYLNKMADVASSTLKGHASLYYAWANLSRHYYNIQNRDSLIYWSHKIDSLAAAKNEVPDALFDARGFICQMDLWDGNYELAMNGAISLYNYARDTKSEYGLICCNENLGLIYQEIHRDSDAIVAYREGLDLLQKRGDNPKFEMQYMGNLIESYLRTDHFTEAKELLTRYDEMIQDRERENEEQGTAFPVDRCRALMYVFYADMYVLQDKPKETLDALLKATPIVEKTGDDYTEFCYNFVFAKYYYLIGMYERALNIIDKNKLTEEDIRTSELKVEILEALGRYKEALAFSREVVEHTKMLHDEAFNRQINQLRTLHDLNNQEMQAYELQLREQQLHTQRLLMIILLVVSIVLLVMLYIVYKSYRSARRYQRELMKDKEALVESERQLRTAKEIAEHANQMKSTFIANISHEIRTPLNAIVGFSELISDESISAGEKKEFFSIINNNSYLLLNLINDILDLSRLESGNMKFIIEKTNLSDCCRNALASVEHRVFPGVQLTYTPSEDPLHIQTDSIRLQQLLINLLTNACKFTKEGEINLSYQIDEDKQHVRITVTDTGCGIPEDKQKVIFERFEKVDEYAQGTGLGLSISQTIIEHLGGSIQLDPTYKHGARFIVLHPYNPLDNPS</sequence>
<protein>
    <recommendedName>
        <fullName evidence="3">histidine kinase</fullName>
        <ecNumber evidence="3">2.7.13.3</ecNumber>
    </recommendedName>
</protein>
<dbReference type="InterPro" id="IPR004358">
    <property type="entry name" value="Sig_transdc_His_kin-like_C"/>
</dbReference>
<reference evidence="17 18" key="1">
    <citation type="submission" date="2015-09" db="EMBL/GenBank/DDBJ databases">
        <authorList>
            <consortium name="Pathogen Informatics"/>
        </authorList>
    </citation>
    <scope>NUCLEOTIDE SEQUENCE [LARGE SCALE GENOMIC DNA]</scope>
    <source>
        <strain evidence="17 18">2789STDY5608872</strain>
    </source>
</reference>
<dbReference type="InterPro" id="IPR005467">
    <property type="entry name" value="His_kinase_dom"/>
</dbReference>
<feature type="chain" id="PRO_5008013503" description="histidine kinase" evidence="15">
    <location>
        <begin position="21"/>
        <end position="689"/>
    </location>
</feature>
<dbReference type="InterPro" id="IPR050736">
    <property type="entry name" value="Sensor_HK_Regulatory"/>
</dbReference>
<dbReference type="Pfam" id="PF02518">
    <property type="entry name" value="HATPase_c"/>
    <property type="match status" value="1"/>
</dbReference>
<keyword evidence="11" id="KW-0902">Two-component regulatory system</keyword>
<evidence type="ECO:0000256" key="4">
    <source>
        <dbReference type="ARBA" id="ARBA00022553"/>
    </source>
</evidence>
<dbReference type="Pfam" id="PF12895">
    <property type="entry name" value="ANAPC3"/>
    <property type="match status" value="1"/>
</dbReference>
<dbReference type="Gene3D" id="1.10.287.130">
    <property type="match status" value="1"/>
</dbReference>
<dbReference type="SUPFAM" id="SSF47384">
    <property type="entry name" value="Homodimeric domain of signal transducing histidine kinase"/>
    <property type="match status" value="1"/>
</dbReference>
<evidence type="ECO:0000256" key="6">
    <source>
        <dbReference type="ARBA" id="ARBA00022692"/>
    </source>
</evidence>
<dbReference type="Gene3D" id="3.30.565.10">
    <property type="entry name" value="Histidine kinase-like ATPase, C-terminal domain"/>
    <property type="match status" value="1"/>
</dbReference>
<dbReference type="InterPro" id="IPR003661">
    <property type="entry name" value="HisK_dim/P_dom"/>
</dbReference>
<dbReference type="GO" id="GO:0000155">
    <property type="term" value="F:phosphorelay sensor kinase activity"/>
    <property type="evidence" value="ECO:0007669"/>
    <property type="project" value="InterPro"/>
</dbReference>
<organism evidence="17 18">
    <name type="scientific">Parabacteroides distasonis</name>
    <dbReference type="NCBI Taxonomy" id="823"/>
    <lineage>
        <taxon>Bacteria</taxon>
        <taxon>Pseudomonadati</taxon>
        <taxon>Bacteroidota</taxon>
        <taxon>Bacteroidia</taxon>
        <taxon>Bacteroidales</taxon>
        <taxon>Tannerellaceae</taxon>
        <taxon>Parabacteroides</taxon>
    </lineage>
</organism>
<comment type="catalytic activity">
    <reaction evidence="1">
        <text>ATP + protein L-histidine = ADP + protein N-phospho-L-histidine.</text>
        <dbReference type="EC" id="2.7.13.3"/>
    </reaction>
</comment>
<proteinExistence type="predicted"/>
<keyword evidence="5 17" id="KW-0808">Transferase</keyword>
<dbReference type="RefSeq" id="WP_057319471.1">
    <property type="nucleotide sequence ID" value="NZ_CP103256.1"/>
</dbReference>
<comment type="subcellular location">
    <subcellularLocation>
        <location evidence="2">Membrane</location>
    </subcellularLocation>
</comment>
<keyword evidence="9" id="KW-0067">ATP-binding</keyword>
<dbReference type="SUPFAM" id="SSF55874">
    <property type="entry name" value="ATPase domain of HSP90 chaperone/DNA topoisomerase II/histidine kinase"/>
    <property type="match status" value="1"/>
</dbReference>
<evidence type="ECO:0000256" key="14">
    <source>
        <dbReference type="SAM" id="Phobius"/>
    </source>
</evidence>
<dbReference type="FunFam" id="1.10.287.130:FF:000004">
    <property type="entry name" value="Ethylene receptor 1"/>
    <property type="match status" value="1"/>
</dbReference>
<keyword evidence="8" id="KW-0418">Kinase</keyword>
<name>A0A173V346_PARDI</name>
<evidence type="ECO:0000259" key="16">
    <source>
        <dbReference type="PROSITE" id="PS50109"/>
    </source>
</evidence>
<keyword evidence="6 14" id="KW-0812">Transmembrane</keyword>
<evidence type="ECO:0000256" key="2">
    <source>
        <dbReference type="ARBA" id="ARBA00004370"/>
    </source>
</evidence>
<evidence type="ECO:0000256" key="7">
    <source>
        <dbReference type="ARBA" id="ARBA00022741"/>
    </source>
</evidence>
<dbReference type="Proteomes" id="UP000095591">
    <property type="component" value="Unassembled WGS sequence"/>
</dbReference>
<feature type="domain" description="Histidine kinase" evidence="16">
    <location>
        <begin position="471"/>
        <end position="684"/>
    </location>
</feature>
<dbReference type="SMART" id="SM00388">
    <property type="entry name" value="HisKA"/>
    <property type="match status" value="1"/>
</dbReference>
<evidence type="ECO:0000256" key="8">
    <source>
        <dbReference type="ARBA" id="ARBA00022777"/>
    </source>
</evidence>
<keyword evidence="10 14" id="KW-1133">Transmembrane helix</keyword>
<keyword evidence="13" id="KW-0175">Coiled coil</keyword>
<dbReference type="EMBL" id="CYXP01000006">
    <property type="protein sequence ID" value="CUN21691.1"/>
    <property type="molecule type" value="Genomic_DNA"/>
</dbReference>
<dbReference type="InterPro" id="IPR003594">
    <property type="entry name" value="HATPase_dom"/>
</dbReference>
<evidence type="ECO:0000313" key="18">
    <source>
        <dbReference type="Proteomes" id="UP000095591"/>
    </source>
</evidence>
<keyword evidence="7" id="KW-0547">Nucleotide-binding</keyword>
<dbReference type="AlphaFoldDB" id="A0A173V346"/>
<evidence type="ECO:0000256" key="5">
    <source>
        <dbReference type="ARBA" id="ARBA00022679"/>
    </source>
</evidence>
<evidence type="ECO:0000256" key="3">
    <source>
        <dbReference type="ARBA" id="ARBA00012438"/>
    </source>
</evidence>
<dbReference type="GO" id="GO:0016020">
    <property type="term" value="C:membrane"/>
    <property type="evidence" value="ECO:0007669"/>
    <property type="project" value="UniProtKB-SubCell"/>
</dbReference>
<dbReference type="GO" id="GO:0005524">
    <property type="term" value="F:ATP binding"/>
    <property type="evidence" value="ECO:0007669"/>
    <property type="project" value="UniProtKB-KW"/>
</dbReference>
<dbReference type="PANTHER" id="PTHR43711">
    <property type="entry name" value="TWO-COMPONENT HISTIDINE KINASE"/>
    <property type="match status" value="1"/>
</dbReference>
<evidence type="ECO:0000256" key="1">
    <source>
        <dbReference type="ARBA" id="ARBA00000085"/>
    </source>
</evidence>
<accession>A0A173V346</accession>
<feature type="transmembrane region" description="Helical" evidence="14">
    <location>
        <begin position="404"/>
        <end position="424"/>
    </location>
</feature>
<evidence type="ECO:0000256" key="12">
    <source>
        <dbReference type="ARBA" id="ARBA00023136"/>
    </source>
</evidence>
<keyword evidence="4" id="KW-0597">Phosphoprotein</keyword>
<evidence type="ECO:0000256" key="15">
    <source>
        <dbReference type="SAM" id="SignalP"/>
    </source>
</evidence>
<dbReference type="Gene3D" id="1.25.40.10">
    <property type="entry name" value="Tetratricopeptide repeat domain"/>
    <property type="match status" value="2"/>
</dbReference>
<dbReference type="SMART" id="SM00387">
    <property type="entry name" value="HATPase_c"/>
    <property type="match status" value="1"/>
</dbReference>
<feature type="coiled-coil region" evidence="13">
    <location>
        <begin position="430"/>
        <end position="464"/>
    </location>
</feature>
<evidence type="ECO:0000256" key="9">
    <source>
        <dbReference type="ARBA" id="ARBA00022840"/>
    </source>
</evidence>
<gene>
    <name evidence="17" type="primary">bvgS_2</name>
    <name evidence="17" type="ORF">ERS852429_02565</name>
</gene>
<dbReference type="InterPro" id="IPR011990">
    <property type="entry name" value="TPR-like_helical_dom_sf"/>
</dbReference>
<dbReference type="EC" id="2.7.13.3" evidence="3"/>
<dbReference type="PANTHER" id="PTHR43711:SF1">
    <property type="entry name" value="HISTIDINE KINASE 1"/>
    <property type="match status" value="1"/>
</dbReference>
<feature type="signal peptide" evidence="15">
    <location>
        <begin position="1"/>
        <end position="20"/>
    </location>
</feature>
<dbReference type="Pfam" id="PF00512">
    <property type="entry name" value="HisKA"/>
    <property type="match status" value="1"/>
</dbReference>
<evidence type="ECO:0000256" key="11">
    <source>
        <dbReference type="ARBA" id="ARBA00023012"/>
    </source>
</evidence>
<evidence type="ECO:0000313" key="17">
    <source>
        <dbReference type="EMBL" id="CUN21691.1"/>
    </source>
</evidence>
<evidence type="ECO:0000256" key="13">
    <source>
        <dbReference type="SAM" id="Coils"/>
    </source>
</evidence>
<dbReference type="CDD" id="cd00082">
    <property type="entry name" value="HisKA"/>
    <property type="match status" value="1"/>
</dbReference>
<dbReference type="InterPro" id="IPR036890">
    <property type="entry name" value="HATPase_C_sf"/>
</dbReference>
<dbReference type="SUPFAM" id="SSF48452">
    <property type="entry name" value="TPR-like"/>
    <property type="match status" value="2"/>
</dbReference>
<keyword evidence="12 14" id="KW-0472">Membrane</keyword>
<dbReference type="PRINTS" id="PR00344">
    <property type="entry name" value="BCTRLSENSOR"/>
</dbReference>
<evidence type="ECO:0000256" key="10">
    <source>
        <dbReference type="ARBA" id="ARBA00022989"/>
    </source>
</evidence>